<gene>
    <name evidence="1" type="ORF">GOZ90_24975</name>
</gene>
<organism evidence="1 2">
    <name type="scientific">Agrobacterium vitis</name>
    <name type="common">Rhizobium vitis</name>
    <dbReference type="NCBI Taxonomy" id="373"/>
    <lineage>
        <taxon>Bacteria</taxon>
        <taxon>Pseudomonadati</taxon>
        <taxon>Pseudomonadota</taxon>
        <taxon>Alphaproteobacteria</taxon>
        <taxon>Hyphomicrobiales</taxon>
        <taxon>Rhizobiaceae</taxon>
        <taxon>Rhizobium/Agrobacterium group</taxon>
        <taxon>Agrobacterium</taxon>
    </lineage>
</organism>
<dbReference type="EMBL" id="WPHR01000040">
    <property type="protein sequence ID" value="MUZ75918.1"/>
    <property type="molecule type" value="Genomic_DNA"/>
</dbReference>
<accession>A0A6L6VM10</accession>
<dbReference type="SUPFAM" id="SSF143744">
    <property type="entry name" value="GlcG-like"/>
    <property type="match status" value="1"/>
</dbReference>
<sequence>MTASSPTIAELEAQEEALVFSSFGEAVASEIGLLLLKKARDAAAPVVINIRTPNRTLFHAALPGSAPDNDHWARRKSNVVLRKHHSSMLVGGRLKSAGDSVGPAVGLDPLEFAAHGGSFPIRVANCGVFGAITVSGMASEDDHRMIVDALQEFFQHPNTAQ</sequence>
<dbReference type="Pfam" id="PF03928">
    <property type="entry name" value="HbpS-like"/>
    <property type="match status" value="1"/>
</dbReference>
<evidence type="ECO:0000313" key="1">
    <source>
        <dbReference type="EMBL" id="MUZ75918.1"/>
    </source>
</evidence>
<dbReference type="AlphaFoldDB" id="A0A6L6VM10"/>
<dbReference type="Gene3D" id="3.30.450.150">
    <property type="entry name" value="Haem-degrading domain"/>
    <property type="match status" value="1"/>
</dbReference>
<dbReference type="PIRSF" id="PIRSF008757">
    <property type="entry name" value="UCP008757"/>
    <property type="match status" value="1"/>
</dbReference>
<evidence type="ECO:0000313" key="2">
    <source>
        <dbReference type="Proteomes" id="UP000477951"/>
    </source>
</evidence>
<dbReference type="PANTHER" id="PTHR28255">
    <property type="match status" value="1"/>
</dbReference>
<dbReference type="InterPro" id="IPR038084">
    <property type="entry name" value="PduO/GlcC-like_sf"/>
</dbReference>
<dbReference type="NCBIfam" id="NF002696">
    <property type="entry name" value="PRK02487.1-5"/>
    <property type="match status" value="1"/>
</dbReference>
<dbReference type="PANTHER" id="PTHR28255:SF1">
    <property type="entry name" value="UPF0303 PROTEIN YBR137W"/>
    <property type="match status" value="1"/>
</dbReference>
<name>A0A6L6VM10_AGRVI</name>
<dbReference type="InterPro" id="IPR005624">
    <property type="entry name" value="PduO/GlcC-like"/>
</dbReference>
<comment type="caution">
    <text evidence="1">The sequence shown here is derived from an EMBL/GenBank/DDBJ whole genome shotgun (WGS) entry which is preliminary data.</text>
</comment>
<dbReference type="Proteomes" id="UP000477951">
    <property type="component" value="Unassembled WGS sequence"/>
</dbReference>
<protein>
    <submittedName>
        <fullName evidence="1">Heme-degrading domain-containing protein</fullName>
    </submittedName>
</protein>
<dbReference type="InterPro" id="IPR010371">
    <property type="entry name" value="YBR137W-like"/>
</dbReference>
<proteinExistence type="predicted"/>
<reference evidence="1 2" key="1">
    <citation type="submission" date="2019-12" db="EMBL/GenBank/DDBJ databases">
        <title>Whole-genome sequencing of Allorhizobium vitis.</title>
        <authorList>
            <person name="Gan H.M."/>
            <person name="Szegedi E."/>
            <person name="Burr T."/>
            <person name="Savka M.A."/>
        </authorList>
    </citation>
    <scope>NUCLEOTIDE SEQUENCE [LARGE SCALE GENOMIC DNA]</scope>
    <source>
        <strain evidence="1 2">CG516</strain>
    </source>
</reference>
<dbReference type="RefSeq" id="WP_156616461.1">
    <property type="nucleotide sequence ID" value="NZ_WPHR01000040.1"/>
</dbReference>